<evidence type="ECO:0000313" key="2">
    <source>
        <dbReference type="EMBL" id="KRX05861.1"/>
    </source>
</evidence>
<name>A0A0V0QVF0_PSEPJ</name>
<accession>A0A0V0QVF0</accession>
<evidence type="ECO:0000256" key="1">
    <source>
        <dbReference type="SAM" id="Coils"/>
    </source>
</evidence>
<feature type="coiled-coil region" evidence="1">
    <location>
        <begin position="230"/>
        <end position="260"/>
    </location>
</feature>
<dbReference type="AlphaFoldDB" id="A0A0V0QVF0"/>
<protein>
    <submittedName>
        <fullName evidence="2">Uncharacterized protein</fullName>
    </submittedName>
</protein>
<evidence type="ECO:0000313" key="3">
    <source>
        <dbReference type="Proteomes" id="UP000054937"/>
    </source>
</evidence>
<proteinExistence type="predicted"/>
<comment type="caution">
    <text evidence="2">The sequence shown here is derived from an EMBL/GenBank/DDBJ whole genome shotgun (WGS) entry which is preliminary data.</text>
</comment>
<dbReference type="Proteomes" id="UP000054937">
    <property type="component" value="Unassembled WGS sequence"/>
</dbReference>
<dbReference type="InParanoid" id="A0A0V0QVF0"/>
<dbReference type="PANTHER" id="PTHR39741:SF2">
    <property type="entry name" value="F-BOX DOMAIN-CONTAINING PROTEIN"/>
    <property type="match status" value="1"/>
</dbReference>
<sequence length="383" mass="46504">MHKYMGDLLPQQFSVFKQTQLPKIILPLQGIKASTQDFNQSIDQTLNKDEHTFWSSLGTVNSNDRDEYLIYQFQDAFCFVNEVTIKFFYAYFQEQPVYLSKQVKLELYTEEDKVLFSKTIDIQNMPLNQNLTSPEIEQYMTHRIEINKPILAKFIKLIFIGKYGIQQSDEQYYIAVENVKAIGHLFNQEKLDFRYKSKQFLEKQYKEIKEFKEQILDSFQNFQLYEQSQYEDEEQQDIEIENEEQKSEQKKEKKIKEKIQNYEQFMKMRQKQIFTQNVQNLQEMQNFFEKFPSAFQNFDIYLYINEKKNKKLKQRYFDGIKQGATHLTELETYVYLVDEVKFIGINELNQEFFELLSRVQQFIGRLQNWQGFNFRYSRKVFHF</sequence>
<dbReference type="PANTHER" id="PTHR39741">
    <property type="entry name" value="F-BOX DOMAIN CONTAINING PROTEIN, EXPRESSED"/>
    <property type="match status" value="1"/>
</dbReference>
<gene>
    <name evidence="2" type="ORF">PPERSA_03798</name>
</gene>
<organism evidence="2 3">
    <name type="scientific">Pseudocohnilembus persalinus</name>
    <name type="common">Ciliate</name>
    <dbReference type="NCBI Taxonomy" id="266149"/>
    <lineage>
        <taxon>Eukaryota</taxon>
        <taxon>Sar</taxon>
        <taxon>Alveolata</taxon>
        <taxon>Ciliophora</taxon>
        <taxon>Intramacronucleata</taxon>
        <taxon>Oligohymenophorea</taxon>
        <taxon>Scuticociliatia</taxon>
        <taxon>Philasterida</taxon>
        <taxon>Pseudocohnilembidae</taxon>
        <taxon>Pseudocohnilembus</taxon>
    </lineage>
</organism>
<keyword evidence="3" id="KW-1185">Reference proteome</keyword>
<dbReference type="InterPro" id="IPR055336">
    <property type="entry name" value="At4g00755-like"/>
</dbReference>
<reference evidence="2 3" key="1">
    <citation type="journal article" date="2015" name="Sci. Rep.">
        <title>Genome of the facultative scuticociliatosis pathogen Pseudocohnilembus persalinus provides insight into its virulence through horizontal gene transfer.</title>
        <authorList>
            <person name="Xiong J."/>
            <person name="Wang G."/>
            <person name="Cheng J."/>
            <person name="Tian M."/>
            <person name="Pan X."/>
            <person name="Warren A."/>
            <person name="Jiang C."/>
            <person name="Yuan D."/>
            <person name="Miao W."/>
        </authorList>
    </citation>
    <scope>NUCLEOTIDE SEQUENCE [LARGE SCALE GENOMIC DNA]</scope>
    <source>
        <strain evidence="2">36N120E</strain>
    </source>
</reference>
<keyword evidence="1" id="KW-0175">Coiled coil</keyword>
<dbReference type="EMBL" id="LDAU01000103">
    <property type="protein sequence ID" value="KRX05861.1"/>
    <property type="molecule type" value="Genomic_DNA"/>
</dbReference>
<dbReference type="OrthoDB" id="2162805at2759"/>